<dbReference type="InterPro" id="IPR002816">
    <property type="entry name" value="TraB/PrgY/GumN_fam"/>
</dbReference>
<dbReference type="PANTHER" id="PTHR40590">
    <property type="entry name" value="CYTOPLASMIC PROTEIN-RELATED"/>
    <property type="match status" value="1"/>
</dbReference>
<dbReference type="EMBL" id="CP099534">
    <property type="protein sequence ID" value="UYK87362.1"/>
    <property type="molecule type" value="Genomic_DNA"/>
</dbReference>
<reference evidence="2" key="1">
    <citation type="submission" date="2022-06" db="EMBL/GenBank/DDBJ databases">
        <title>Dynamics of rice microbiomes reveals core vertical transmitted seed endophytes.</title>
        <authorList>
            <person name="Liao K."/>
            <person name="Zhang X."/>
        </authorList>
    </citation>
    <scope>NUCLEOTIDE SEQUENCE</scope>
    <source>
        <strain evidence="2">JR3-14</strain>
    </source>
</reference>
<dbReference type="PANTHER" id="PTHR40590:SF1">
    <property type="entry name" value="CYTOPLASMIC PROTEIN"/>
    <property type="match status" value="1"/>
</dbReference>
<dbReference type="InterPro" id="IPR047111">
    <property type="entry name" value="YbaP-like"/>
</dbReference>
<protein>
    <submittedName>
        <fullName evidence="2">TraB/GumN family protein</fullName>
    </submittedName>
</protein>
<keyword evidence="1" id="KW-0732">Signal</keyword>
<sequence>MTPFPRLLRRLLLGLSLCLVLPALARTPPPVAATPVAPAAAAPTVVPPTPLLWKVSGPRGTLYLLGSFHMLKADDYPLAREVDAAYAASPRLLFELAPKDVDAPQLGAQMLQAAQRHDGKRLQDDLDPATWERLRRYAAGHGLPLAQMSGFEPWFVGLSISIADMKAQGLEADAGLDRHFMTLAVQDGKSAEGLETAQAQIDLLDGMDPVEQKQMLTEALDDAEQGAAQTLRLHDAWRRGDERQLWQEIGAQMKRDYPRLYQRIDVERNQAWLPRLEQRLKDGGGDTLVVVGALHLLGPDGVVDGLRARGYKVERICGNCKPARSR</sequence>
<feature type="chain" id="PRO_5041340737" evidence="1">
    <location>
        <begin position="26"/>
        <end position="326"/>
    </location>
</feature>
<dbReference type="CDD" id="cd14789">
    <property type="entry name" value="Tiki"/>
    <property type="match status" value="1"/>
</dbReference>
<accession>A0AA46SPH3</accession>
<proteinExistence type="predicted"/>
<evidence type="ECO:0000313" key="3">
    <source>
        <dbReference type="Proteomes" id="UP001164392"/>
    </source>
</evidence>
<gene>
    <name evidence="2" type="ORF">NG824_12680</name>
</gene>
<feature type="signal peptide" evidence="1">
    <location>
        <begin position="1"/>
        <end position="25"/>
    </location>
</feature>
<dbReference type="RefSeq" id="WP_267092440.1">
    <property type="nucleotide sequence ID" value="NZ_CP099534.1"/>
</dbReference>
<dbReference type="AlphaFoldDB" id="A0AA46SPH3"/>
<dbReference type="Proteomes" id="UP001164392">
    <property type="component" value="Chromosome"/>
</dbReference>
<organism evidence="2 3">
    <name type="scientific">Xanthomonas sacchari</name>
    <dbReference type="NCBI Taxonomy" id="56458"/>
    <lineage>
        <taxon>Bacteria</taxon>
        <taxon>Pseudomonadati</taxon>
        <taxon>Pseudomonadota</taxon>
        <taxon>Gammaproteobacteria</taxon>
        <taxon>Lysobacterales</taxon>
        <taxon>Lysobacteraceae</taxon>
        <taxon>Xanthomonas</taxon>
    </lineage>
</organism>
<name>A0AA46SPH3_9XANT</name>
<dbReference type="Pfam" id="PF01963">
    <property type="entry name" value="TraB_PrgY_gumN"/>
    <property type="match status" value="1"/>
</dbReference>
<evidence type="ECO:0000313" key="2">
    <source>
        <dbReference type="EMBL" id="UYK87362.1"/>
    </source>
</evidence>
<evidence type="ECO:0000256" key="1">
    <source>
        <dbReference type="SAM" id="SignalP"/>
    </source>
</evidence>